<dbReference type="PANTHER" id="PTHR43205:SF5">
    <property type="entry name" value="PROSTAGLANDIN REDUCTASE 2"/>
    <property type="match status" value="1"/>
</dbReference>
<dbReference type="Gene3D" id="3.90.180.10">
    <property type="entry name" value="Medium-chain alcohol dehydrogenases, catalytic domain"/>
    <property type="match status" value="1"/>
</dbReference>
<name>A0ABM1ECH8_PRICU</name>
<dbReference type="PANTHER" id="PTHR43205">
    <property type="entry name" value="PROSTAGLANDIN REDUCTASE"/>
    <property type="match status" value="1"/>
</dbReference>
<dbReference type="GeneID" id="106810926"/>
<evidence type="ECO:0000313" key="1">
    <source>
        <dbReference type="Proteomes" id="UP000695022"/>
    </source>
</evidence>
<protein>
    <submittedName>
        <fullName evidence="2">Prostaglandin reductase 2-like</fullName>
    </submittedName>
</protein>
<dbReference type="Proteomes" id="UP000695022">
    <property type="component" value="Unplaced"/>
</dbReference>
<gene>
    <name evidence="2" type="primary">LOC106810926</name>
</gene>
<dbReference type="Gene3D" id="3.40.50.720">
    <property type="entry name" value="NAD(P)-binding Rossmann-like Domain"/>
    <property type="match status" value="1"/>
</dbReference>
<dbReference type="InterPro" id="IPR011032">
    <property type="entry name" value="GroES-like_sf"/>
</dbReference>
<accession>A0ABM1ECH8</accession>
<reference evidence="2" key="1">
    <citation type="submission" date="2025-08" db="UniProtKB">
        <authorList>
            <consortium name="RefSeq"/>
        </authorList>
    </citation>
    <scope>IDENTIFICATION</scope>
</reference>
<evidence type="ECO:0000313" key="2">
    <source>
        <dbReference type="RefSeq" id="XP_014669899.1"/>
    </source>
</evidence>
<proteinExistence type="predicted"/>
<dbReference type="RefSeq" id="XP_014669899.1">
    <property type="nucleotide sequence ID" value="XM_014814413.1"/>
</dbReference>
<organism evidence="1 2">
    <name type="scientific">Priapulus caudatus</name>
    <name type="common">Priapulid worm</name>
    <dbReference type="NCBI Taxonomy" id="37621"/>
    <lineage>
        <taxon>Eukaryota</taxon>
        <taxon>Metazoa</taxon>
        <taxon>Ecdysozoa</taxon>
        <taxon>Scalidophora</taxon>
        <taxon>Priapulida</taxon>
        <taxon>Priapulimorpha</taxon>
        <taxon>Priapulimorphida</taxon>
        <taxon>Priapulidae</taxon>
        <taxon>Priapulus</taxon>
    </lineage>
</organism>
<dbReference type="InterPro" id="IPR045010">
    <property type="entry name" value="MDR_fam"/>
</dbReference>
<keyword evidence="1" id="KW-1185">Reference proteome</keyword>
<sequence>MNRNSYVILCGQIAKYNEDVPYPPPLPNEIEQLVADHNITRERFLVLNYPEQFEGAVNQLALWYFSGKIKVRETIIEGLENAGKAFVSMMNGGNIGKQLVKAL</sequence>
<dbReference type="SUPFAM" id="SSF50129">
    <property type="entry name" value="GroES-like"/>
    <property type="match status" value="1"/>
</dbReference>